<dbReference type="EMBL" id="JABCRI010000014">
    <property type="protein sequence ID" value="KAF8394014.1"/>
    <property type="molecule type" value="Genomic_DNA"/>
</dbReference>
<feature type="region of interest" description="Disordered" evidence="1">
    <location>
        <begin position="1"/>
        <end position="26"/>
    </location>
</feature>
<evidence type="ECO:0000313" key="4">
    <source>
        <dbReference type="Proteomes" id="UP000655225"/>
    </source>
</evidence>
<evidence type="ECO:0000259" key="2">
    <source>
        <dbReference type="Pfam" id="PF17921"/>
    </source>
</evidence>
<sequence>MAEGTRFSTIEKTLASSKTQQDESKIRADLQEQKIDDIGSKLDRLLSMGEKNFTKNLHNDTECSAPPRWIPFGSPQQFPDNNIQVRSIMVEFPKFEGQNVSGWLFKANKFFSYNNTAPENRIFMTSFYMEGEALVWFQDALDSGVFSSWEAFVKAIQIRKLEDEEELTEPGSLMLLTFPDPTWVADIKQSYTLDPKVQQLLTELQNAQNPKSHYSLRNGLLLYKGRIYVGQLDSLRTRILNLIHDSPAAGHSGYQKTLHRAKHDFYWLEKAISCGGCSVQSPIASLTMERPIKWFTSAPPLHFSEFPVPVSTHALEI</sequence>
<evidence type="ECO:0000256" key="1">
    <source>
        <dbReference type="SAM" id="MobiDB-lite"/>
    </source>
</evidence>
<reference evidence="3 4" key="1">
    <citation type="submission" date="2020-04" db="EMBL/GenBank/DDBJ databases">
        <title>Plant Genome Project.</title>
        <authorList>
            <person name="Zhang R.-G."/>
        </authorList>
    </citation>
    <scope>NUCLEOTIDE SEQUENCE [LARGE SCALE GENOMIC DNA]</scope>
    <source>
        <strain evidence="3">YNK0</strain>
        <tissue evidence="3">Leaf</tissue>
    </source>
</reference>
<comment type="caution">
    <text evidence="3">The sequence shown here is derived from an EMBL/GenBank/DDBJ whole genome shotgun (WGS) entry which is preliminary data.</text>
</comment>
<dbReference type="AlphaFoldDB" id="A0A834YR84"/>
<evidence type="ECO:0000313" key="3">
    <source>
        <dbReference type="EMBL" id="KAF8394014.1"/>
    </source>
</evidence>
<protein>
    <recommendedName>
        <fullName evidence="2">Integrase zinc-binding domain-containing protein</fullName>
    </recommendedName>
</protein>
<dbReference type="Pfam" id="PF17921">
    <property type="entry name" value="Integrase_H2C2"/>
    <property type="match status" value="1"/>
</dbReference>
<dbReference type="Proteomes" id="UP000655225">
    <property type="component" value="Unassembled WGS sequence"/>
</dbReference>
<feature type="compositionally biased region" description="Polar residues" evidence="1">
    <location>
        <begin position="1"/>
        <end position="19"/>
    </location>
</feature>
<name>A0A834YR84_TETSI</name>
<proteinExistence type="predicted"/>
<dbReference type="InterPro" id="IPR041588">
    <property type="entry name" value="Integrase_H2C2"/>
</dbReference>
<dbReference type="Gene3D" id="1.10.340.70">
    <property type="match status" value="1"/>
</dbReference>
<gene>
    <name evidence="3" type="ORF">HHK36_020216</name>
</gene>
<feature type="domain" description="Integrase zinc-binding" evidence="2">
    <location>
        <begin position="234"/>
        <end position="268"/>
    </location>
</feature>
<keyword evidence="4" id="KW-1185">Reference proteome</keyword>
<accession>A0A834YR84</accession>
<dbReference type="OrthoDB" id="1751703at2759"/>
<organism evidence="3 4">
    <name type="scientific">Tetracentron sinense</name>
    <name type="common">Spur-leaf</name>
    <dbReference type="NCBI Taxonomy" id="13715"/>
    <lineage>
        <taxon>Eukaryota</taxon>
        <taxon>Viridiplantae</taxon>
        <taxon>Streptophyta</taxon>
        <taxon>Embryophyta</taxon>
        <taxon>Tracheophyta</taxon>
        <taxon>Spermatophyta</taxon>
        <taxon>Magnoliopsida</taxon>
        <taxon>Trochodendrales</taxon>
        <taxon>Trochodendraceae</taxon>
        <taxon>Tetracentron</taxon>
    </lineage>
</organism>